<feature type="signal peptide" evidence="1">
    <location>
        <begin position="1"/>
        <end position="21"/>
    </location>
</feature>
<proteinExistence type="predicted"/>
<feature type="chain" id="PRO_5012034596" description="Secreted protein" evidence="1">
    <location>
        <begin position="22"/>
        <end position="148"/>
    </location>
</feature>
<sequence length="148" mass="16658">MRPTIAVGLFVLSELLPSAMGTCFTICDCCYNTTPERDRIYSYHHNKQGKGIYQPYDGTQHDKLDVWTCLRVSVLAVAVRGDGGIGMLNAVEGVGGVLESVLGGGKYALWARRCGRTNRLVQRDYGQNWAIQRRWWEWPFAPSNESRT</sequence>
<accession>A0A1Y6LII1</accession>
<dbReference type="EMBL" id="LT882680">
    <property type="protein sequence ID" value="SMY24262.1"/>
    <property type="molecule type" value="Genomic_DNA"/>
</dbReference>
<evidence type="ECO:0008006" key="4">
    <source>
        <dbReference type="Google" id="ProtNLM"/>
    </source>
</evidence>
<dbReference type="Proteomes" id="UP000215453">
    <property type="component" value="Chromosome 5"/>
</dbReference>
<keyword evidence="1" id="KW-0732">Signal</keyword>
<evidence type="ECO:0000256" key="1">
    <source>
        <dbReference type="SAM" id="SignalP"/>
    </source>
</evidence>
<evidence type="ECO:0000313" key="2">
    <source>
        <dbReference type="EMBL" id="SMY24262.1"/>
    </source>
</evidence>
<gene>
    <name evidence="2" type="ORF">ZT1A5_G5703</name>
</gene>
<organism evidence="2 3">
    <name type="scientific">Zymoseptoria tritici ST99CH_1A5</name>
    <dbReference type="NCBI Taxonomy" id="1276529"/>
    <lineage>
        <taxon>Eukaryota</taxon>
        <taxon>Fungi</taxon>
        <taxon>Dikarya</taxon>
        <taxon>Ascomycota</taxon>
        <taxon>Pezizomycotina</taxon>
        <taxon>Dothideomycetes</taxon>
        <taxon>Dothideomycetidae</taxon>
        <taxon>Mycosphaerellales</taxon>
        <taxon>Mycosphaerellaceae</taxon>
        <taxon>Zymoseptoria</taxon>
    </lineage>
</organism>
<name>A0A1Y6LII1_ZYMTR</name>
<protein>
    <recommendedName>
        <fullName evidence="4">Secreted protein</fullName>
    </recommendedName>
</protein>
<dbReference type="AlphaFoldDB" id="A0A1Y6LII1"/>
<evidence type="ECO:0000313" key="3">
    <source>
        <dbReference type="Proteomes" id="UP000215453"/>
    </source>
</evidence>
<reference evidence="2 3" key="1">
    <citation type="submission" date="2016-10" db="EMBL/GenBank/DDBJ databases">
        <authorList>
            <person name="Varghese N."/>
        </authorList>
    </citation>
    <scope>NUCLEOTIDE SEQUENCE [LARGE SCALE GENOMIC DNA]</scope>
</reference>